<evidence type="ECO:0000313" key="1">
    <source>
        <dbReference type="EMBL" id="ALI37639.1"/>
    </source>
</evidence>
<gene>
    <name evidence="1" type="ORF">NMY3_03457</name>
</gene>
<organism evidence="1 2">
    <name type="scientific">Candidatus Nitrosocosmicus oleophilus</name>
    <dbReference type="NCBI Taxonomy" id="1353260"/>
    <lineage>
        <taxon>Archaea</taxon>
        <taxon>Nitrososphaerota</taxon>
        <taxon>Nitrososphaeria</taxon>
        <taxon>Nitrososphaerales</taxon>
        <taxon>Nitrososphaeraceae</taxon>
        <taxon>Candidatus Nitrosocosmicus</taxon>
    </lineage>
</organism>
<name>A0A654M506_9ARCH</name>
<dbReference type="KEGG" id="taa:NMY3_03457"/>
<evidence type="ECO:0000313" key="2">
    <source>
        <dbReference type="Proteomes" id="UP000058925"/>
    </source>
</evidence>
<dbReference type="EMBL" id="CP012850">
    <property type="protein sequence ID" value="ALI37639.1"/>
    <property type="molecule type" value="Genomic_DNA"/>
</dbReference>
<sequence>MLLTVMYYSPSSEASGIYVNELLKRDAELISRMSENISDDKNIYRIFRERLSLYEQASNMPLIEDDRKFLDYRINEICFELRIFKIIQDRKNLIESKAQIDKIKDQLVA</sequence>
<dbReference type="Proteomes" id="UP000058925">
    <property type="component" value="Chromosome"/>
</dbReference>
<reference evidence="2" key="1">
    <citation type="submission" date="2015-10" db="EMBL/GenBank/DDBJ databases">
        <title>Niche specialization of a soil ammonia-oxidizing archaeon, Candidatus Nitrosocosmicus oleophilus.</title>
        <authorList>
            <person name="Jung M.-Y."/>
            <person name="Rhee S.-K."/>
        </authorList>
    </citation>
    <scope>NUCLEOTIDE SEQUENCE [LARGE SCALE GENOMIC DNA]</scope>
    <source>
        <strain evidence="2">MY3</strain>
    </source>
</reference>
<protein>
    <submittedName>
        <fullName evidence="1">Uncharacterized protein</fullName>
    </submittedName>
</protein>
<proteinExistence type="predicted"/>
<accession>A0A654M506</accession>
<keyword evidence="2" id="KW-1185">Reference proteome</keyword>
<dbReference type="AlphaFoldDB" id="A0A654M506"/>